<proteinExistence type="predicted"/>
<dbReference type="Proteomes" id="UP000590412">
    <property type="component" value="Unassembled WGS sequence"/>
</dbReference>
<comment type="caution">
    <text evidence="1">The sequence shown here is derived from an EMBL/GenBank/DDBJ whole genome shotgun (WGS) entry which is preliminary data.</text>
</comment>
<evidence type="ECO:0000313" key="2">
    <source>
        <dbReference type="Proteomes" id="UP000590412"/>
    </source>
</evidence>
<protein>
    <submittedName>
        <fullName evidence="1">Uncharacterized protein</fullName>
    </submittedName>
</protein>
<dbReference type="OrthoDB" id="4019746at2759"/>
<organism evidence="1 2">
    <name type="scientific">Candida parapsilosis</name>
    <name type="common">Yeast</name>
    <dbReference type="NCBI Taxonomy" id="5480"/>
    <lineage>
        <taxon>Eukaryota</taxon>
        <taxon>Fungi</taxon>
        <taxon>Dikarya</taxon>
        <taxon>Ascomycota</taxon>
        <taxon>Saccharomycotina</taxon>
        <taxon>Pichiomycetes</taxon>
        <taxon>Debaryomycetaceae</taxon>
        <taxon>Candida/Lodderomyces clade</taxon>
        <taxon>Candida</taxon>
    </lineage>
</organism>
<accession>A0A8X7NM89</accession>
<reference evidence="1" key="1">
    <citation type="submission" date="2020-03" db="EMBL/GenBank/DDBJ databases">
        <title>FDA dAtabase for Regulatory Grade micrObial Sequences (FDA-ARGOS): Supporting development and validation of Infectious Disease Dx tests.</title>
        <authorList>
            <person name="Campos J."/>
            <person name="Goldberg B."/>
            <person name="Tallon L."/>
            <person name="Sadzewicz L."/>
            <person name="Vavikolanu K."/>
            <person name="Mehta A."/>
            <person name="Aluvathingal J."/>
            <person name="Nadendla S."/>
            <person name="Nandy P."/>
            <person name="Geyer C."/>
            <person name="Yan Y."/>
            <person name="Sichtig H."/>
        </authorList>
    </citation>
    <scope>NUCLEOTIDE SEQUENCE [LARGE SCALE GENOMIC DNA]</scope>
    <source>
        <strain evidence="1">FDAARGOS_652</strain>
    </source>
</reference>
<evidence type="ECO:0000313" key="1">
    <source>
        <dbReference type="EMBL" id="KAF6053027.1"/>
    </source>
</evidence>
<dbReference type="AlphaFoldDB" id="A0A8X7NM89"/>
<gene>
    <name evidence="1" type="ORF">FOB60_003283</name>
</gene>
<sequence length="557" mass="64867">MTFIKLEELRARQRLNYDSFVIKHHLDKLLRPIEEYNKNFAIPNSSIKERIGVTDELVEKLRELRASQVCTDNSTIPHSLQHEFPIKLSTVICNDKHLFELTTYFINTLVAYIRTNDCHEYLSTIAKVLSNHLKTFTTHSSLAPYQLSYINRLVSEVLKICESHTEILTDWLSEVTFSTTTASGVCRHGVSLLPIQQIIENFLTNELETFKTANWENFIKLSQNSPELSDYLCSQQISVFDEMIKLYFFPSQEYQLLHISVLEPVLSAVITIMENSSTPVGSHYFGKFVTMFRKHLNLRGSHTDDSVVFILHTLLNLGATTTLNRLVDDFHFQLYLNDKLQDHQSLETFLYVLSKILYKQDQGFLKLSSTKNRTQMLIHNSNFMHYLRIKVKKIHNDDAEQVSHRFTDILTQYSSSLEPYIVDTHSALIFQYFKLLLQYFQNKPSLDTSLNQLSLMMFLKFNMHHNATFIEVVNYLIVSYELYHHHMKLYEMYQYDPIESSKIVAQCVTPPDSEILSYYGVENSAKCINYVALPLQLELCKQLITDLYICCKLKPDG</sequence>
<name>A0A8X7NM89_CANPA</name>
<dbReference type="EMBL" id="JABWAB010000004">
    <property type="protein sequence ID" value="KAF6053027.1"/>
    <property type="molecule type" value="Genomic_DNA"/>
</dbReference>